<dbReference type="Proteomes" id="UP000184432">
    <property type="component" value="Unassembled WGS sequence"/>
</dbReference>
<reference evidence="2" key="1">
    <citation type="submission" date="2016-11" db="EMBL/GenBank/DDBJ databases">
        <authorList>
            <person name="Varghese N."/>
            <person name="Submissions S."/>
        </authorList>
    </citation>
    <scope>NUCLEOTIDE SEQUENCE [LARGE SCALE GENOMIC DNA]</scope>
    <source>
        <strain evidence="2">DSM 22623</strain>
    </source>
</reference>
<dbReference type="STRING" id="570521.SAMN04488508_101664"/>
<proteinExistence type="predicted"/>
<evidence type="ECO:0000313" key="1">
    <source>
        <dbReference type="EMBL" id="SHI44554.1"/>
    </source>
</evidence>
<gene>
    <name evidence="1" type="ORF">SAMN04488508_101664</name>
</gene>
<dbReference type="AlphaFoldDB" id="A0A1M6B729"/>
<organism evidence="1 2">
    <name type="scientific">Aquimarina spongiae</name>
    <dbReference type="NCBI Taxonomy" id="570521"/>
    <lineage>
        <taxon>Bacteria</taxon>
        <taxon>Pseudomonadati</taxon>
        <taxon>Bacteroidota</taxon>
        <taxon>Flavobacteriia</taxon>
        <taxon>Flavobacteriales</taxon>
        <taxon>Flavobacteriaceae</taxon>
        <taxon>Aquimarina</taxon>
    </lineage>
</organism>
<keyword evidence="2" id="KW-1185">Reference proteome</keyword>
<dbReference type="RefSeq" id="WP_073313849.1">
    <property type="nucleotide sequence ID" value="NZ_FQYP01000001.1"/>
</dbReference>
<dbReference type="EMBL" id="FQYP01000001">
    <property type="protein sequence ID" value="SHI44554.1"/>
    <property type="molecule type" value="Genomic_DNA"/>
</dbReference>
<protein>
    <submittedName>
        <fullName evidence="1">Uncharacterized protein</fullName>
    </submittedName>
</protein>
<evidence type="ECO:0000313" key="2">
    <source>
        <dbReference type="Proteomes" id="UP000184432"/>
    </source>
</evidence>
<name>A0A1M6B729_9FLAO</name>
<sequence length="82" mass="9604">MRKIRFYRFKPSTQPPDTMDGMNDWMNGEISDAAIEPIDVYTYTNQGVTGEANDHYPMALRIFKYVINLKSAYNWLKKKLHG</sequence>
<accession>A0A1M6B729</accession>